<dbReference type="InterPro" id="IPR016155">
    <property type="entry name" value="Mopterin_synth/thiamin_S_b"/>
</dbReference>
<evidence type="ECO:0000256" key="1">
    <source>
        <dbReference type="ARBA" id="ARBA00022741"/>
    </source>
</evidence>
<protein>
    <recommendedName>
        <fullName evidence="3">Molybdopterin synthase sulfur carrier subunit</fullName>
    </recommendedName>
</protein>
<sequence>MRNACLRMSAPNIKVTVKLFAAYQEVVGSPELELEFPDGSIVAHVGQYFWEQYPELASLQSVTHFGVNLDFVSGDTPLQPGDEVVLIPPVSGG</sequence>
<dbReference type="Proteomes" id="UP000000268">
    <property type="component" value="Chromosome"/>
</dbReference>
<keyword evidence="5" id="KW-1185">Reference proteome</keyword>
<dbReference type="InterPro" id="IPR003749">
    <property type="entry name" value="ThiS/MoaD-like"/>
</dbReference>
<dbReference type="EMBL" id="CP000828">
    <property type="protein sequence ID" value="ABW25408.1"/>
    <property type="molecule type" value="Genomic_DNA"/>
</dbReference>
<proteinExistence type="inferred from homology"/>
<dbReference type="KEGG" id="amr:AM1_0349"/>
<evidence type="ECO:0000313" key="4">
    <source>
        <dbReference type="EMBL" id="ABW25408.1"/>
    </source>
</evidence>
<dbReference type="eggNOG" id="COG1977">
    <property type="taxonomic scope" value="Bacteria"/>
</dbReference>
<reference evidence="4 5" key="1">
    <citation type="journal article" date="2008" name="Proc. Natl. Acad. Sci. U.S.A.">
        <title>Niche adaptation and genome expansion in the chlorophyll d-producing cyanobacterium Acaryochloris marina.</title>
        <authorList>
            <person name="Swingley W.D."/>
            <person name="Chen M."/>
            <person name="Cheung P.C."/>
            <person name="Conrad A.L."/>
            <person name="Dejesa L.C."/>
            <person name="Hao J."/>
            <person name="Honchak B.M."/>
            <person name="Karbach L.E."/>
            <person name="Kurdoglu A."/>
            <person name="Lahiri S."/>
            <person name="Mastrian S.D."/>
            <person name="Miyashita H."/>
            <person name="Page L."/>
            <person name="Ramakrishna P."/>
            <person name="Satoh S."/>
            <person name="Sattley W.M."/>
            <person name="Shimada Y."/>
            <person name="Taylor H.L."/>
            <person name="Tomo T."/>
            <person name="Tsuchiya T."/>
            <person name="Wang Z.T."/>
            <person name="Raymond J."/>
            <person name="Mimuro M."/>
            <person name="Blankenship R.E."/>
            <person name="Touchman J.W."/>
        </authorList>
    </citation>
    <scope>NUCLEOTIDE SEQUENCE [LARGE SCALE GENOMIC DNA]</scope>
    <source>
        <strain evidence="5">MBIC 11017</strain>
    </source>
</reference>
<dbReference type="SUPFAM" id="SSF54285">
    <property type="entry name" value="MoaD/ThiS"/>
    <property type="match status" value="1"/>
</dbReference>
<dbReference type="Pfam" id="PF02597">
    <property type="entry name" value="ThiS"/>
    <property type="match status" value="1"/>
</dbReference>
<gene>
    <name evidence="4" type="ordered locus">AM1_0349</name>
</gene>
<dbReference type="AlphaFoldDB" id="B0C9W8"/>
<evidence type="ECO:0000256" key="2">
    <source>
        <dbReference type="ARBA" id="ARBA00024200"/>
    </source>
</evidence>
<organism evidence="4 5">
    <name type="scientific">Acaryochloris marina (strain MBIC 11017)</name>
    <dbReference type="NCBI Taxonomy" id="329726"/>
    <lineage>
        <taxon>Bacteria</taxon>
        <taxon>Bacillati</taxon>
        <taxon>Cyanobacteriota</taxon>
        <taxon>Cyanophyceae</taxon>
        <taxon>Acaryochloridales</taxon>
        <taxon>Acaryochloridaceae</taxon>
        <taxon>Acaryochloris</taxon>
    </lineage>
</organism>
<accession>B0C9W8</accession>
<dbReference type="PANTHER" id="PTHR33359:SF1">
    <property type="entry name" value="MOLYBDOPTERIN SYNTHASE SULFUR CARRIER SUBUNIT"/>
    <property type="match status" value="1"/>
</dbReference>
<evidence type="ECO:0000256" key="3">
    <source>
        <dbReference type="ARBA" id="ARBA00024247"/>
    </source>
</evidence>
<dbReference type="GO" id="GO:0000166">
    <property type="term" value="F:nucleotide binding"/>
    <property type="evidence" value="ECO:0007669"/>
    <property type="project" value="UniProtKB-KW"/>
</dbReference>
<dbReference type="InterPro" id="IPR044672">
    <property type="entry name" value="MOCS2A"/>
</dbReference>
<dbReference type="GO" id="GO:1990133">
    <property type="term" value="C:molybdopterin adenylyltransferase complex"/>
    <property type="evidence" value="ECO:0007669"/>
    <property type="project" value="TreeGrafter"/>
</dbReference>
<dbReference type="PANTHER" id="PTHR33359">
    <property type="entry name" value="MOLYBDOPTERIN SYNTHASE SULFUR CARRIER SUBUNIT"/>
    <property type="match status" value="1"/>
</dbReference>
<dbReference type="CDD" id="cd00754">
    <property type="entry name" value="Ubl_MoaD"/>
    <property type="match status" value="1"/>
</dbReference>
<dbReference type="UniPathway" id="UPA00344"/>
<dbReference type="Gene3D" id="3.10.20.30">
    <property type="match status" value="1"/>
</dbReference>
<comment type="similarity">
    <text evidence="2">Belongs to the MoaD family.</text>
</comment>
<keyword evidence="1" id="KW-0547">Nucleotide-binding</keyword>
<dbReference type="HOGENOM" id="CLU_114601_4_3_3"/>
<dbReference type="GO" id="GO:0006777">
    <property type="term" value="P:Mo-molybdopterin cofactor biosynthetic process"/>
    <property type="evidence" value="ECO:0007669"/>
    <property type="project" value="InterPro"/>
</dbReference>
<dbReference type="STRING" id="329726.AM1_0349"/>
<evidence type="ECO:0000313" key="5">
    <source>
        <dbReference type="Proteomes" id="UP000000268"/>
    </source>
</evidence>
<name>B0C9W8_ACAM1</name>
<dbReference type="InterPro" id="IPR012675">
    <property type="entry name" value="Beta-grasp_dom_sf"/>
</dbReference>